<dbReference type="GO" id="GO:0003678">
    <property type="term" value="F:DNA helicase activity"/>
    <property type="evidence" value="ECO:0007669"/>
    <property type="project" value="InterPro"/>
</dbReference>
<dbReference type="GO" id="GO:0003690">
    <property type="term" value="F:double-stranded DNA binding"/>
    <property type="evidence" value="ECO:0007669"/>
    <property type="project" value="TreeGrafter"/>
</dbReference>
<comment type="subcellular location">
    <subcellularLocation>
        <location evidence="1">Cytoplasm</location>
    </subcellularLocation>
    <subcellularLocation>
        <location evidence="15">Nucleus</location>
        <location evidence="15">Nuclear pore complex</location>
    </subcellularLocation>
</comment>
<evidence type="ECO:0000256" key="5">
    <source>
        <dbReference type="ARBA" id="ARBA00022741"/>
    </source>
</evidence>
<comment type="similarity">
    <text evidence="15">Belongs to the nucleoporin Nup85 family.</text>
</comment>
<dbReference type="SMART" id="SM00513">
    <property type="entry name" value="SAP"/>
    <property type="match status" value="1"/>
</dbReference>
<dbReference type="CDD" id="cd00788">
    <property type="entry name" value="KU70"/>
    <property type="match status" value="1"/>
</dbReference>
<dbReference type="FunFam" id="2.40.290.10:FF:000001">
    <property type="entry name" value="X-ray repair cross complementing 6"/>
    <property type="match status" value="1"/>
</dbReference>
<comment type="function">
    <text evidence="15">Functions as a component of the nuclear pore complex (NPC).</text>
</comment>
<dbReference type="FunFam" id="1.10.1600.10:FF:000003">
    <property type="entry name" value="ATP-dependent DNA helicase 2 subunit KU70"/>
    <property type="match status" value="1"/>
</dbReference>
<dbReference type="Gene3D" id="2.40.290.10">
    <property type="match status" value="1"/>
</dbReference>
<dbReference type="InterPro" id="IPR002109">
    <property type="entry name" value="Glutaredoxin"/>
</dbReference>
<evidence type="ECO:0000256" key="3">
    <source>
        <dbReference type="ARBA" id="ARBA00007568"/>
    </source>
</evidence>
<dbReference type="InterPro" id="IPR036465">
    <property type="entry name" value="vWFA_dom_sf"/>
</dbReference>
<dbReference type="GO" id="GO:0006303">
    <property type="term" value="P:double-strand break repair via nonhomologous end joining"/>
    <property type="evidence" value="ECO:0007669"/>
    <property type="project" value="InterPro"/>
</dbReference>
<dbReference type="InterPro" id="IPR011502">
    <property type="entry name" value="Nucleoporin_Nup85"/>
</dbReference>
<dbReference type="GO" id="GO:0005737">
    <property type="term" value="C:cytoplasm"/>
    <property type="evidence" value="ECO:0007669"/>
    <property type="project" value="UniProtKB-SubCell"/>
</dbReference>
<dbReference type="InterPro" id="IPR016194">
    <property type="entry name" value="SPOC-like_C_dom_sf"/>
</dbReference>
<comment type="similarity">
    <text evidence="2">Belongs to the ku70 family.</text>
</comment>
<dbReference type="PANTHER" id="PTHR12604:SF2">
    <property type="entry name" value="X-RAY REPAIR CROSS-COMPLEMENTING PROTEIN 6"/>
    <property type="match status" value="1"/>
</dbReference>
<keyword evidence="18" id="KW-1185">Reference proteome</keyword>
<proteinExistence type="inferred from homology"/>
<dbReference type="SUPFAM" id="SSF68906">
    <property type="entry name" value="SAP domain"/>
    <property type="match status" value="1"/>
</dbReference>
<keyword evidence="10" id="KW-0238">DNA-binding</keyword>
<evidence type="ECO:0000256" key="1">
    <source>
        <dbReference type="ARBA" id="ARBA00004496"/>
    </source>
</evidence>
<keyword evidence="15" id="KW-0906">Nuclear pore complex</keyword>
<dbReference type="Pfam" id="PF02735">
    <property type="entry name" value="Ku"/>
    <property type="match status" value="1"/>
</dbReference>
<evidence type="ECO:0000256" key="2">
    <source>
        <dbReference type="ARBA" id="ARBA00005240"/>
    </source>
</evidence>
<dbReference type="InterPro" id="IPR006164">
    <property type="entry name" value="DNA_bd_Ku70/Ku80"/>
</dbReference>
<dbReference type="GO" id="GO:0006310">
    <property type="term" value="P:DNA recombination"/>
    <property type="evidence" value="ECO:0007669"/>
    <property type="project" value="UniProtKB-KW"/>
</dbReference>
<dbReference type="SUPFAM" id="SSF100939">
    <property type="entry name" value="SPOC domain-like"/>
    <property type="match status" value="1"/>
</dbReference>
<keyword evidence="15" id="KW-0811">Translocation</keyword>
<dbReference type="NCBIfam" id="TIGR00578">
    <property type="entry name" value="ku70"/>
    <property type="match status" value="1"/>
</dbReference>
<feature type="domain" description="SAP" evidence="16">
    <location>
        <begin position="1002"/>
        <end position="1036"/>
    </location>
</feature>
<keyword evidence="4" id="KW-0963">Cytoplasm</keyword>
<keyword evidence="5" id="KW-0547">Nucleotide-binding</keyword>
<evidence type="ECO:0000256" key="12">
    <source>
        <dbReference type="ARBA" id="ARBA00023204"/>
    </source>
</evidence>
<dbReference type="InterPro" id="IPR047087">
    <property type="entry name" value="KU70_core_dom"/>
</dbReference>
<keyword evidence="15" id="KW-0472">Membrane</keyword>
<reference evidence="17 18" key="1">
    <citation type="submission" date="2019-05" db="EMBL/GenBank/DDBJ databases">
        <title>Mikania micrantha, genome provides insights into the molecular mechanism of rapid growth.</title>
        <authorList>
            <person name="Liu B."/>
        </authorList>
    </citation>
    <scope>NUCLEOTIDE SEQUENCE [LARGE SCALE GENOMIC DNA]</scope>
    <source>
        <strain evidence="17">NLD-2019</strain>
        <tissue evidence="17">Leaf</tissue>
    </source>
</reference>
<gene>
    <name evidence="17" type="ORF">E3N88_30997</name>
</gene>
<keyword evidence="15" id="KW-0813">Transport</keyword>
<dbReference type="CDD" id="cd01458">
    <property type="entry name" value="vWA_ku"/>
    <property type="match status" value="1"/>
</dbReference>
<dbReference type="SUPFAM" id="SSF52833">
    <property type="entry name" value="Thioredoxin-like"/>
    <property type="match status" value="1"/>
</dbReference>
<dbReference type="Gene3D" id="3.40.30.10">
    <property type="entry name" value="Glutaredoxin"/>
    <property type="match status" value="1"/>
</dbReference>
<dbReference type="InterPro" id="IPR005160">
    <property type="entry name" value="Ku_C"/>
</dbReference>
<keyword evidence="15" id="KW-0509">mRNA transport</keyword>
<dbReference type="PANTHER" id="PTHR12604">
    <property type="entry name" value="KU AUTOANTIGEN DNA HELICASE"/>
    <property type="match status" value="1"/>
</dbReference>
<dbReference type="Gene3D" id="1.10.1600.10">
    <property type="match status" value="1"/>
</dbReference>
<evidence type="ECO:0000313" key="17">
    <source>
        <dbReference type="EMBL" id="KAD3641773.1"/>
    </source>
</evidence>
<keyword evidence="7" id="KW-0378">Hydrolase</keyword>
<evidence type="ECO:0000256" key="4">
    <source>
        <dbReference type="ARBA" id="ARBA00022490"/>
    </source>
</evidence>
<dbReference type="GO" id="GO:0005643">
    <property type="term" value="C:nuclear pore"/>
    <property type="evidence" value="ECO:0007669"/>
    <property type="project" value="UniProtKB-SubCell"/>
</dbReference>
<keyword evidence="13 15" id="KW-0539">Nucleus</keyword>
<comment type="subunit">
    <text evidence="15">Component of the nuclear pore complex (NPC).</text>
</comment>
<name>A0A5N6MNP0_9ASTR</name>
<dbReference type="InterPro" id="IPR006165">
    <property type="entry name" value="Ku70"/>
</dbReference>
<sequence>MQGLHGYRLQSDGGVRLELTSTTTSPLAIDISESTEMRIQRLITENPVVIFSRAACCLCHVMKRLFSSLGVHPTVIELEEEEIGALPASQHDAGETVAPAVFIGGAGVGGLEGLVGLHLSGQLVPRLVEVGILYSIDPMSFSSEASLFHLLPTSTTSSSRPPTMKIFSYGIGGASTRTKVVGRVYIADVALSDHNISFHHEMYHGLESMYVLAKKCIQLKPTSSSHKLMRLIHGILEENTEVVLAECSRTFGPWTIAHATELLTDGSIEAEILLKEEHDKLGGISIEESHRLVYAQVKVNTVLGSTTHPLSVKLMQVFSYGSKNASVLKKELHFDPKEAIYTLDAFPEGVDIGEHVFPFEDTISITCSTRVRLIKPSNTTRSLWCKTTSPPLTNNALLTVSCPLVLMDLDPDDVFRDDEDDPENDPLQERQSGKELVVFLVDASPKMFNITCPGEDQENVTHFHVAVSCIAQSIKVQIINRPYDEIAICFFNTREKKNLQDLNGVYVFNVAEREHLDSLTARFIKEFDCVEESFSKVIGSEYGIVPGSRDNSLYNALWVAQALLRKGSTKTADKRILLLTNEDDPFGSIKGVTKLDMSRTTLQRAKDAQDLGITIELLPLSSPNEDFNVSLFYADLIGLDGDELAQFMPLAGERFEDMNKQLRKRMFKKRKVRRISFMISGGLSIEVNTYALIRPTVPGKVTWLDSVTNLPLKGERSLICADTGAIVKEAVKRFQTYKNVDITFTVEELSEIKRVSTGNLRLLGFKPLSCLKDYHNLKPPLFVCPSDEEVMGSTCTFIALHRSMIRLKRFAVAFYGISSRPQLVGLIAQEEIIDSGGQIEPPGMHMIYLPYSDDIRPIEEARKNLDSTLHADAGGVPLATDDQIQKAAALVKRVDLKDFSVCQFSNPALQSHYALLQAMALDEDEMPEILDETLPDEEGMARPGIAKALEEFKICVYGENYDEEDEKTGNEKAGKKRKQLTEEAVNKCAYYDWGKLADDGKLKDLTVQELKYYLTANKLTVAGKKEALISRILTHMGK</sequence>
<dbReference type="AlphaFoldDB" id="A0A5N6MNP0"/>
<dbReference type="Gene3D" id="1.10.720.30">
    <property type="entry name" value="SAP domain"/>
    <property type="match status" value="1"/>
</dbReference>
<dbReference type="GO" id="GO:0005524">
    <property type="term" value="F:ATP binding"/>
    <property type="evidence" value="ECO:0007669"/>
    <property type="project" value="UniProtKB-KW"/>
</dbReference>
<dbReference type="Pfam" id="PF02037">
    <property type="entry name" value="SAP"/>
    <property type="match status" value="1"/>
</dbReference>
<dbReference type="Pfam" id="PF03730">
    <property type="entry name" value="Ku_C"/>
    <property type="match status" value="1"/>
</dbReference>
<dbReference type="InterPro" id="IPR036249">
    <property type="entry name" value="Thioredoxin-like_sf"/>
</dbReference>
<keyword evidence="6" id="KW-0227">DNA damage</keyword>
<keyword evidence="12" id="KW-0234">DNA repair</keyword>
<dbReference type="InterPro" id="IPR036361">
    <property type="entry name" value="SAP_dom_sf"/>
</dbReference>
<dbReference type="Pfam" id="PF00462">
    <property type="entry name" value="Glutaredoxin"/>
    <property type="match status" value="1"/>
</dbReference>
<dbReference type="SMART" id="SM00559">
    <property type="entry name" value="Ku78"/>
    <property type="match status" value="1"/>
</dbReference>
<dbReference type="NCBIfam" id="TIGR02189">
    <property type="entry name" value="GlrX-like_plant"/>
    <property type="match status" value="1"/>
</dbReference>
<keyword evidence="9" id="KW-0067">ATP-binding</keyword>
<dbReference type="OrthoDB" id="3249161at2759"/>
<dbReference type="Pfam" id="PF07575">
    <property type="entry name" value="Nucleopor_Nup85"/>
    <property type="match status" value="1"/>
</dbReference>
<dbReference type="InterPro" id="IPR011905">
    <property type="entry name" value="GlrX-like_pln_2"/>
</dbReference>
<dbReference type="Proteomes" id="UP000326396">
    <property type="component" value="Linkage Group LG5"/>
</dbReference>
<comment type="caution">
    <text evidence="17">The sequence shown here is derived from an EMBL/GenBank/DDBJ whole genome shotgun (WGS) entry which is preliminary data.</text>
</comment>
<dbReference type="InterPro" id="IPR003034">
    <property type="entry name" value="SAP_dom"/>
</dbReference>
<dbReference type="GO" id="GO:0003684">
    <property type="term" value="F:damaged DNA binding"/>
    <property type="evidence" value="ECO:0007669"/>
    <property type="project" value="InterPro"/>
</dbReference>
<dbReference type="EMBL" id="SZYD01000015">
    <property type="protein sequence ID" value="KAD3641773.1"/>
    <property type="molecule type" value="Genomic_DNA"/>
</dbReference>
<evidence type="ECO:0000256" key="15">
    <source>
        <dbReference type="RuleBase" id="RU365073"/>
    </source>
</evidence>
<dbReference type="FunFam" id="3.40.50.410:FF:000068">
    <property type="entry name" value="ATP-dependent DNA helicase 2 subunit KU70"/>
    <property type="match status" value="1"/>
</dbReference>
<protein>
    <recommendedName>
        <fullName evidence="15">Nuclear pore complex protein Nup85</fullName>
    </recommendedName>
</protein>
<comment type="similarity">
    <text evidence="3">Belongs to the glutaredoxin family. CC-type subfamily.</text>
</comment>
<dbReference type="GO" id="GO:0042162">
    <property type="term" value="F:telomeric DNA binding"/>
    <property type="evidence" value="ECO:0007669"/>
    <property type="project" value="InterPro"/>
</dbReference>
<dbReference type="Gene3D" id="3.40.50.410">
    <property type="entry name" value="von Willebrand factor, type A domain"/>
    <property type="match status" value="1"/>
</dbReference>
<dbReference type="Pfam" id="PF03731">
    <property type="entry name" value="Ku_N"/>
    <property type="match status" value="1"/>
</dbReference>
<evidence type="ECO:0000313" key="18">
    <source>
        <dbReference type="Proteomes" id="UP000326396"/>
    </source>
</evidence>
<dbReference type="GO" id="GO:0000723">
    <property type="term" value="P:telomere maintenance"/>
    <property type="evidence" value="ECO:0007669"/>
    <property type="project" value="InterPro"/>
</dbReference>
<dbReference type="GO" id="GO:0031965">
    <property type="term" value="C:nuclear membrane"/>
    <property type="evidence" value="ECO:0007669"/>
    <property type="project" value="UniProtKB-UniRule"/>
</dbReference>
<evidence type="ECO:0000256" key="11">
    <source>
        <dbReference type="ARBA" id="ARBA00023172"/>
    </source>
</evidence>
<dbReference type="GO" id="GO:0043564">
    <property type="term" value="C:Ku70:Ku80 complex"/>
    <property type="evidence" value="ECO:0007669"/>
    <property type="project" value="InterPro"/>
</dbReference>
<dbReference type="PROSITE" id="PS51354">
    <property type="entry name" value="GLUTAREDOXIN_2"/>
    <property type="match status" value="1"/>
</dbReference>
<evidence type="ECO:0000256" key="8">
    <source>
        <dbReference type="ARBA" id="ARBA00022806"/>
    </source>
</evidence>
<dbReference type="InterPro" id="IPR005161">
    <property type="entry name" value="Ku_N"/>
</dbReference>
<evidence type="ECO:0000256" key="13">
    <source>
        <dbReference type="ARBA" id="ARBA00023242"/>
    </source>
</evidence>
<keyword evidence="11" id="KW-0233">DNA recombination</keyword>
<evidence type="ECO:0000256" key="7">
    <source>
        <dbReference type="ARBA" id="ARBA00022801"/>
    </source>
</evidence>
<dbReference type="GO" id="GO:0015031">
    <property type="term" value="P:protein transport"/>
    <property type="evidence" value="ECO:0007669"/>
    <property type="project" value="UniProtKB-KW"/>
</dbReference>
<dbReference type="Gene3D" id="4.10.970.10">
    <property type="entry name" value="Ku70, bridge and pillars"/>
    <property type="match status" value="1"/>
</dbReference>
<keyword evidence="14" id="KW-0676">Redox-active center</keyword>
<evidence type="ECO:0000256" key="6">
    <source>
        <dbReference type="ARBA" id="ARBA00022763"/>
    </source>
</evidence>
<dbReference type="PROSITE" id="PS50800">
    <property type="entry name" value="SAP"/>
    <property type="match status" value="1"/>
</dbReference>
<dbReference type="GO" id="GO:0016787">
    <property type="term" value="F:hydrolase activity"/>
    <property type="evidence" value="ECO:0007669"/>
    <property type="project" value="UniProtKB-KW"/>
</dbReference>
<accession>A0A5N6MNP0</accession>
<keyword evidence="15" id="KW-0653">Protein transport</keyword>
<dbReference type="GO" id="GO:0051028">
    <property type="term" value="P:mRNA transport"/>
    <property type="evidence" value="ECO:0007669"/>
    <property type="project" value="UniProtKB-KW"/>
</dbReference>
<dbReference type="SUPFAM" id="SSF53300">
    <property type="entry name" value="vWA-like"/>
    <property type="match status" value="1"/>
</dbReference>
<keyword evidence="8" id="KW-0347">Helicase</keyword>
<evidence type="ECO:0000256" key="10">
    <source>
        <dbReference type="ARBA" id="ARBA00023125"/>
    </source>
</evidence>
<dbReference type="InterPro" id="IPR027388">
    <property type="entry name" value="Ku70_bridge/pillars_dom_sf"/>
</dbReference>
<evidence type="ECO:0000259" key="16">
    <source>
        <dbReference type="PROSITE" id="PS50800"/>
    </source>
</evidence>
<organism evidence="17 18">
    <name type="scientific">Mikania micrantha</name>
    <name type="common">bitter vine</name>
    <dbReference type="NCBI Taxonomy" id="192012"/>
    <lineage>
        <taxon>Eukaryota</taxon>
        <taxon>Viridiplantae</taxon>
        <taxon>Streptophyta</taxon>
        <taxon>Embryophyta</taxon>
        <taxon>Tracheophyta</taxon>
        <taxon>Spermatophyta</taxon>
        <taxon>Magnoliopsida</taxon>
        <taxon>eudicotyledons</taxon>
        <taxon>Gunneridae</taxon>
        <taxon>Pentapetalae</taxon>
        <taxon>asterids</taxon>
        <taxon>campanulids</taxon>
        <taxon>Asterales</taxon>
        <taxon>Asteraceae</taxon>
        <taxon>Asteroideae</taxon>
        <taxon>Heliantheae alliance</taxon>
        <taxon>Eupatorieae</taxon>
        <taxon>Mikania</taxon>
    </lineage>
</organism>
<evidence type="ECO:0000256" key="9">
    <source>
        <dbReference type="ARBA" id="ARBA00022840"/>
    </source>
</evidence>
<evidence type="ECO:0000256" key="14">
    <source>
        <dbReference type="ARBA" id="ARBA00023284"/>
    </source>
</evidence>